<keyword evidence="9" id="KW-0067">ATP-binding</keyword>
<dbReference type="PANTHER" id="PTHR43520:SF8">
    <property type="entry name" value="P-TYPE CU(+) TRANSPORTER"/>
    <property type="match status" value="1"/>
</dbReference>
<feature type="transmembrane region" description="Helical" evidence="16">
    <location>
        <begin position="709"/>
        <end position="731"/>
    </location>
</feature>
<evidence type="ECO:0000256" key="1">
    <source>
        <dbReference type="ARBA" id="ARBA00004127"/>
    </source>
</evidence>
<dbReference type="PROSITE" id="PS00154">
    <property type="entry name" value="ATPASE_E1_E2"/>
    <property type="match status" value="1"/>
</dbReference>
<dbReference type="CDD" id="cd00371">
    <property type="entry name" value="HMA"/>
    <property type="match status" value="2"/>
</dbReference>
<dbReference type="SFLD" id="SFLDF00027">
    <property type="entry name" value="p-type_atpase"/>
    <property type="match status" value="1"/>
</dbReference>
<proteinExistence type="inferred from homology"/>
<feature type="transmembrane region" description="Helical" evidence="16">
    <location>
        <begin position="132"/>
        <end position="149"/>
    </location>
</feature>
<evidence type="ECO:0000256" key="16">
    <source>
        <dbReference type="SAM" id="Phobius"/>
    </source>
</evidence>
<dbReference type="Gene3D" id="3.40.50.1000">
    <property type="entry name" value="HAD superfamily/HAD-like"/>
    <property type="match status" value="1"/>
</dbReference>
<dbReference type="SUPFAM" id="SSF81665">
    <property type="entry name" value="Calcium ATPase, transmembrane domain M"/>
    <property type="match status" value="1"/>
</dbReference>
<evidence type="ECO:0000256" key="12">
    <source>
        <dbReference type="ARBA" id="ARBA00022989"/>
    </source>
</evidence>
<keyword evidence="7" id="KW-0547">Nucleotide-binding</keyword>
<dbReference type="InterPro" id="IPR023298">
    <property type="entry name" value="ATPase_P-typ_TM_dom_sf"/>
</dbReference>
<dbReference type="Pfam" id="PF00122">
    <property type="entry name" value="E1-E2_ATPase"/>
    <property type="match status" value="1"/>
</dbReference>
<dbReference type="SFLD" id="SFLDS00003">
    <property type="entry name" value="Haloacid_Dehalogenase"/>
    <property type="match status" value="1"/>
</dbReference>
<dbReference type="InterPro" id="IPR036163">
    <property type="entry name" value="HMA_dom_sf"/>
</dbReference>
<dbReference type="PROSITE" id="PS50846">
    <property type="entry name" value="HMA_2"/>
    <property type="match status" value="2"/>
</dbReference>
<evidence type="ECO:0000256" key="6">
    <source>
        <dbReference type="ARBA" id="ARBA00022737"/>
    </source>
</evidence>
<keyword evidence="8" id="KW-0186">Copper</keyword>
<dbReference type="SUPFAM" id="SSF81653">
    <property type="entry name" value="Calcium ATPase, transduction domain A"/>
    <property type="match status" value="1"/>
</dbReference>
<dbReference type="NCBIfam" id="TIGR01525">
    <property type="entry name" value="ATPase-IB_hvy"/>
    <property type="match status" value="1"/>
</dbReference>
<evidence type="ECO:0000256" key="5">
    <source>
        <dbReference type="ARBA" id="ARBA00022723"/>
    </source>
</evidence>
<feature type="domain" description="HMA" evidence="17">
    <location>
        <begin position="831"/>
        <end position="895"/>
    </location>
</feature>
<dbReference type="PRINTS" id="PR00119">
    <property type="entry name" value="CATATPASE"/>
</dbReference>
<keyword evidence="14 16" id="KW-0472">Membrane</keyword>
<keyword evidence="5" id="KW-0479">Metal-binding</keyword>
<dbReference type="Pfam" id="PF00702">
    <property type="entry name" value="Hydrolase"/>
    <property type="match status" value="1"/>
</dbReference>
<feature type="region of interest" description="Disordered" evidence="15">
    <location>
        <begin position="808"/>
        <end position="829"/>
    </location>
</feature>
<dbReference type="Gene3D" id="2.70.150.10">
    <property type="entry name" value="Calcium-transporting ATPase, cytoplasmic transduction domain A"/>
    <property type="match status" value="1"/>
</dbReference>
<keyword evidence="6" id="KW-0677">Repeat</keyword>
<dbReference type="InterPro" id="IPR008250">
    <property type="entry name" value="ATPase_P-typ_transduc_dom_A_sf"/>
</dbReference>
<organism evidence="18 19">
    <name type="scientific">Methanimicrococcus hacksteinii</name>
    <dbReference type="NCBI Taxonomy" id="3028293"/>
    <lineage>
        <taxon>Archaea</taxon>
        <taxon>Methanobacteriati</taxon>
        <taxon>Methanobacteriota</taxon>
        <taxon>Stenosarchaea group</taxon>
        <taxon>Methanomicrobia</taxon>
        <taxon>Methanosarcinales</taxon>
        <taxon>Methanosarcinaceae</taxon>
        <taxon>Methanimicrococcus</taxon>
    </lineage>
</organism>
<dbReference type="Pfam" id="PF00403">
    <property type="entry name" value="HMA"/>
    <property type="match status" value="2"/>
</dbReference>
<evidence type="ECO:0000256" key="14">
    <source>
        <dbReference type="ARBA" id="ARBA00023136"/>
    </source>
</evidence>
<dbReference type="EMBL" id="JAWDKC010000017">
    <property type="protein sequence ID" value="MDV0445466.1"/>
    <property type="molecule type" value="Genomic_DNA"/>
</dbReference>
<evidence type="ECO:0000256" key="8">
    <source>
        <dbReference type="ARBA" id="ARBA00022796"/>
    </source>
</evidence>
<comment type="caution">
    <text evidence="18">The sequence shown here is derived from an EMBL/GenBank/DDBJ whole genome shotgun (WGS) entry which is preliminary data.</text>
</comment>
<dbReference type="InterPro" id="IPR018303">
    <property type="entry name" value="ATPase_P-typ_P_site"/>
</dbReference>
<evidence type="ECO:0000256" key="9">
    <source>
        <dbReference type="ARBA" id="ARBA00022840"/>
    </source>
</evidence>
<feature type="domain" description="HMA" evidence="17">
    <location>
        <begin position="1"/>
        <end position="58"/>
    </location>
</feature>
<dbReference type="InterPro" id="IPR023299">
    <property type="entry name" value="ATPase_P-typ_cyto_dom_N"/>
</dbReference>
<accession>A0ABU3VQ06</accession>
<feature type="transmembrane region" description="Helical" evidence="16">
    <location>
        <begin position="170"/>
        <end position="189"/>
    </location>
</feature>
<evidence type="ECO:0000256" key="15">
    <source>
        <dbReference type="SAM" id="MobiDB-lite"/>
    </source>
</evidence>
<feature type="transmembrane region" description="Helical" evidence="16">
    <location>
        <begin position="361"/>
        <end position="383"/>
    </location>
</feature>
<gene>
    <name evidence="18" type="primary">copA</name>
    <name evidence="18" type="ORF">MmiAt1_10450</name>
</gene>
<dbReference type="SUPFAM" id="SSF55008">
    <property type="entry name" value="HMA, heavy metal-associated domain"/>
    <property type="match status" value="2"/>
</dbReference>
<evidence type="ECO:0000313" key="18">
    <source>
        <dbReference type="EMBL" id="MDV0445466.1"/>
    </source>
</evidence>
<dbReference type="PRINTS" id="PR00943">
    <property type="entry name" value="CUATPASE"/>
</dbReference>
<keyword evidence="10" id="KW-0460">Magnesium</keyword>
<dbReference type="CDD" id="cd02094">
    <property type="entry name" value="P-type_ATPase_Cu-like"/>
    <property type="match status" value="1"/>
</dbReference>
<keyword evidence="4 16" id="KW-0812">Transmembrane</keyword>
<evidence type="ECO:0000256" key="2">
    <source>
        <dbReference type="ARBA" id="ARBA00006024"/>
    </source>
</evidence>
<dbReference type="PANTHER" id="PTHR43520">
    <property type="entry name" value="ATP7, ISOFORM B"/>
    <property type="match status" value="1"/>
</dbReference>
<evidence type="ECO:0000256" key="4">
    <source>
        <dbReference type="ARBA" id="ARBA00022692"/>
    </source>
</evidence>
<dbReference type="InterPro" id="IPR001757">
    <property type="entry name" value="P_typ_ATPase"/>
</dbReference>
<comment type="subcellular location">
    <subcellularLocation>
        <location evidence="1">Endomembrane system</location>
        <topology evidence="1">Multi-pass membrane protein</topology>
    </subcellularLocation>
</comment>
<sequence length="900" mass="94724">MTCASCSSHVEKAVSKLNGVSKVTVNLLQNFMVVEYDETAVSETDIIKAVTDAGYGAFPADSKSRSGKTPAGQIGQTGQIENAGQNPAAAEAEQMKFRLIWSIILLIPLMYIAMGPMIGLPLPSFLSGHENAVAFGMAQLLLALAIAYLNRNYFINGFKSLIKRAPTMDALIAIGSSAAIIYGIYAIVRMGYGLAIQDFALVEQYHMDMYFESAGTILTLITVGKYLESRSKGKTSDAITRLLDLAPKTALVEKDGAEVEIPVADVAPGDVLIVKTGNSIPVDGRIIEGSAAIDESAITGESIPVEKTIGDNVTGATVNRSGFIKMTAVRVGEDTTLSQIIRLVEEASASKAPISKLADRVSAIFVPAVILIAIIATIAWLLLGYPFEFALSIGIAVLVISCPCALGLATPTAIMVGTGKGAENGILFRNAESIETAQTVNVVILDKTGTVTEGKPSVTGIYPAAGFSKEELMTYAASVEKFSEHPLAVAIVEKAAAMNLNLMPAADFKQTAGHGIQAVIQNQNQNQNEEILAGNAKMMIADSIDIQNLSGISDEIAENGQTPLYFAKNKQLLGIVSIADIIKPTSKRAIAEFKNMGIDVILLTGDNEKTANAIAKQLEIDHVIAGVLPEGKEQIVRKQQETGKKVAMIGDGINDAPALARADVGMAIGAGTDIAIESADIVLMKSDLMDAVTAFKLSKATIRNIKENLFWAFFYNILGIPLAAGMFYPILGWKLNPMFAAAAMSLSSLFVVTNALRLRFFKPKFTTAAPPEACPLPAEADTATADGAAGSVAAAVGTAAVGTAAGSAAADSSGAPAKTVPENKDENKNEGTVLMKINGMTCINCQKHVEKALNAIPGVSAAVDWEAGTARISGAKEVSDEILKQAVEKEGYEVVSIQRE</sequence>
<keyword evidence="3" id="KW-0813">Transport</keyword>
<dbReference type="InterPro" id="IPR036412">
    <property type="entry name" value="HAD-like_sf"/>
</dbReference>
<dbReference type="NCBIfam" id="TIGR00003">
    <property type="entry name" value="copper ion binding protein"/>
    <property type="match status" value="1"/>
</dbReference>
<keyword evidence="8" id="KW-0187">Copper transport</keyword>
<dbReference type="Gene3D" id="3.40.1110.10">
    <property type="entry name" value="Calcium-transporting ATPase, cytoplasmic domain N"/>
    <property type="match status" value="2"/>
</dbReference>
<feature type="transmembrane region" description="Helical" evidence="16">
    <location>
        <begin position="99"/>
        <end position="120"/>
    </location>
</feature>
<dbReference type="InterPro" id="IPR044492">
    <property type="entry name" value="P_typ_ATPase_HD_dom"/>
</dbReference>
<keyword evidence="19" id="KW-1185">Reference proteome</keyword>
<dbReference type="Proteomes" id="UP001272052">
    <property type="component" value="Unassembled WGS sequence"/>
</dbReference>
<dbReference type="InterPro" id="IPR006122">
    <property type="entry name" value="HMA_Cu_ion-bd"/>
</dbReference>
<evidence type="ECO:0000256" key="3">
    <source>
        <dbReference type="ARBA" id="ARBA00022448"/>
    </source>
</evidence>
<evidence type="ECO:0000256" key="7">
    <source>
        <dbReference type="ARBA" id="ARBA00022741"/>
    </source>
</evidence>
<feature type="region of interest" description="Disordered" evidence="15">
    <location>
        <begin position="60"/>
        <end position="85"/>
    </location>
</feature>
<keyword evidence="13" id="KW-0406">Ion transport</keyword>
<evidence type="ECO:0000313" key="19">
    <source>
        <dbReference type="Proteomes" id="UP001272052"/>
    </source>
</evidence>
<reference evidence="18 19" key="1">
    <citation type="submission" date="2023-06" db="EMBL/GenBank/DDBJ databases">
        <title>Genome sequence of Methanimicrococcus sp. At1.</title>
        <authorList>
            <person name="Protasov E."/>
            <person name="Platt K."/>
            <person name="Poehlein A."/>
            <person name="Daniel R."/>
            <person name="Brune A."/>
        </authorList>
    </citation>
    <scope>NUCLEOTIDE SEQUENCE [LARGE SCALE GENOMIC DNA]</scope>
    <source>
        <strain evidence="18 19">At1</strain>
    </source>
</reference>
<dbReference type="NCBIfam" id="TIGR01494">
    <property type="entry name" value="ATPase_P-type"/>
    <property type="match status" value="1"/>
</dbReference>
<feature type="compositionally biased region" description="Polar residues" evidence="15">
    <location>
        <begin position="74"/>
        <end position="85"/>
    </location>
</feature>
<evidence type="ECO:0000256" key="10">
    <source>
        <dbReference type="ARBA" id="ARBA00022842"/>
    </source>
</evidence>
<name>A0ABU3VQ06_9EURY</name>
<dbReference type="InterPro" id="IPR059000">
    <property type="entry name" value="ATPase_P-type_domA"/>
</dbReference>
<dbReference type="SUPFAM" id="SSF56784">
    <property type="entry name" value="HAD-like"/>
    <property type="match status" value="1"/>
</dbReference>
<protein>
    <submittedName>
        <fullName evidence="18">Copper-exporting P-type ATPase</fullName>
    </submittedName>
</protein>
<feature type="transmembrane region" description="Helical" evidence="16">
    <location>
        <begin position="389"/>
        <end position="410"/>
    </location>
</feature>
<evidence type="ECO:0000256" key="13">
    <source>
        <dbReference type="ARBA" id="ARBA00023065"/>
    </source>
</evidence>
<keyword evidence="12 16" id="KW-1133">Transmembrane helix</keyword>
<evidence type="ECO:0000259" key="17">
    <source>
        <dbReference type="PROSITE" id="PS50846"/>
    </source>
</evidence>
<feature type="transmembrane region" description="Helical" evidence="16">
    <location>
        <begin position="737"/>
        <end position="756"/>
    </location>
</feature>
<comment type="similarity">
    <text evidence="2">Belongs to the cation transport ATPase (P-type) (TC 3.A.3) family. Type IB subfamily.</text>
</comment>
<evidence type="ECO:0000256" key="11">
    <source>
        <dbReference type="ARBA" id="ARBA00022967"/>
    </source>
</evidence>
<dbReference type="Gene3D" id="3.30.70.100">
    <property type="match status" value="2"/>
</dbReference>
<dbReference type="InterPro" id="IPR023214">
    <property type="entry name" value="HAD_sf"/>
</dbReference>
<dbReference type="InterPro" id="IPR027256">
    <property type="entry name" value="P-typ_ATPase_IB"/>
</dbReference>
<dbReference type="SFLD" id="SFLDG00002">
    <property type="entry name" value="C1.7:_P-type_atpase_like"/>
    <property type="match status" value="1"/>
</dbReference>
<feature type="transmembrane region" description="Helical" evidence="16">
    <location>
        <begin position="209"/>
        <end position="227"/>
    </location>
</feature>
<dbReference type="InterPro" id="IPR006121">
    <property type="entry name" value="HMA_dom"/>
</dbReference>
<keyword evidence="11" id="KW-1278">Translocase</keyword>